<dbReference type="Gene3D" id="3.90.1170.50">
    <property type="entry name" value="Aldehyde oxidase/xanthine dehydrogenase, a/b hammerhead"/>
    <property type="match status" value="1"/>
</dbReference>
<reference evidence="2 3" key="1">
    <citation type="submission" date="2014-10" db="EMBL/GenBank/DDBJ databases">
        <title>Genome sequence of Novosphingobium malaysiense MUSC 273(T).</title>
        <authorList>
            <person name="Lee L.-H."/>
        </authorList>
    </citation>
    <scope>NUCLEOTIDE SEQUENCE [LARGE SCALE GENOMIC DNA]</scope>
    <source>
        <strain evidence="2 3">MUSC 273</strain>
    </source>
</reference>
<evidence type="ECO:0000313" key="3">
    <source>
        <dbReference type="Proteomes" id="UP000031057"/>
    </source>
</evidence>
<dbReference type="InterPro" id="IPR008274">
    <property type="entry name" value="AldOxase/xan_DH_MoCoBD1"/>
</dbReference>
<dbReference type="GO" id="GO:0005506">
    <property type="term" value="F:iron ion binding"/>
    <property type="evidence" value="ECO:0007669"/>
    <property type="project" value="InterPro"/>
</dbReference>
<comment type="caution">
    <text evidence="2">The sequence shown here is derived from an EMBL/GenBank/DDBJ whole genome shotgun (WGS) entry which is preliminary data.</text>
</comment>
<feature type="domain" description="Aldehyde oxidase/xanthine dehydrogenase a/b hammerhead" evidence="1">
    <location>
        <begin position="32"/>
        <end position="147"/>
    </location>
</feature>
<dbReference type="Pfam" id="PF20256">
    <property type="entry name" value="MoCoBD_2"/>
    <property type="match status" value="1"/>
</dbReference>
<evidence type="ECO:0000313" key="2">
    <source>
        <dbReference type="EMBL" id="KHK91205.1"/>
    </source>
</evidence>
<dbReference type="Pfam" id="PF02738">
    <property type="entry name" value="MoCoBD_1"/>
    <property type="match status" value="1"/>
</dbReference>
<dbReference type="EMBL" id="JTDI01000003">
    <property type="protein sequence ID" value="KHK91205.1"/>
    <property type="molecule type" value="Genomic_DNA"/>
</dbReference>
<organism evidence="2 3">
    <name type="scientific">Novosphingobium malaysiense</name>
    <dbReference type="NCBI Taxonomy" id="1348853"/>
    <lineage>
        <taxon>Bacteria</taxon>
        <taxon>Pseudomonadati</taxon>
        <taxon>Pseudomonadota</taxon>
        <taxon>Alphaproteobacteria</taxon>
        <taxon>Sphingomonadales</taxon>
        <taxon>Sphingomonadaceae</taxon>
        <taxon>Novosphingobium</taxon>
    </lineage>
</organism>
<name>A0A0B1ZJD1_9SPHN</name>
<dbReference type="PANTHER" id="PTHR11908:SF157">
    <property type="entry name" value="XANTHINE DEHYDROGENASE SUBUNIT D-RELATED"/>
    <property type="match status" value="1"/>
</dbReference>
<protein>
    <submittedName>
        <fullName evidence="2">Oxidoreductase</fullName>
    </submittedName>
</protein>
<dbReference type="AlphaFoldDB" id="A0A0B1ZJD1"/>
<dbReference type="SUPFAM" id="SSF54665">
    <property type="entry name" value="CO dehydrogenase molybdoprotein N-domain-like"/>
    <property type="match status" value="1"/>
</dbReference>
<dbReference type="OrthoDB" id="8428274at2"/>
<gene>
    <name evidence="2" type="ORF">LK12_09880</name>
</gene>
<dbReference type="InterPro" id="IPR036856">
    <property type="entry name" value="Ald_Oxase/Xan_DH_a/b_sf"/>
</dbReference>
<dbReference type="InterPro" id="IPR037165">
    <property type="entry name" value="AldOxase/xan_DH_Mopterin-bd_sf"/>
</dbReference>
<dbReference type="Gene3D" id="3.30.365.10">
    <property type="entry name" value="Aldehyde oxidase/xanthine dehydrogenase, molybdopterin binding domain"/>
    <property type="match status" value="4"/>
</dbReference>
<dbReference type="InterPro" id="IPR000674">
    <property type="entry name" value="Ald_Oxase/Xan_DH_a/b"/>
</dbReference>
<dbReference type="GO" id="GO:0016491">
    <property type="term" value="F:oxidoreductase activity"/>
    <property type="evidence" value="ECO:0007669"/>
    <property type="project" value="InterPro"/>
</dbReference>
<dbReference type="RefSeq" id="WP_039282961.1">
    <property type="nucleotide sequence ID" value="NZ_JTDI01000003.1"/>
</dbReference>
<dbReference type="InterPro" id="IPR046867">
    <property type="entry name" value="AldOxase/xan_DH_MoCoBD2"/>
</dbReference>
<dbReference type="Proteomes" id="UP000031057">
    <property type="component" value="Unassembled WGS sequence"/>
</dbReference>
<sequence>MNAPETMKQFRPKEFRHVGTRPVRPDGVDKVTGRALYGPDFKAPGMLWGAIVRSPHPHARIVSIDTKKAESLPGVKAVATGKDFPTLQSLVMHVGEGASDIVHVARNCLALDKVLYEGHAVAAVAATTPEIAREAAGLIAVEYEELPFVLGLEEALAEGAPLLHDDVFTKGVDPKPDKPSNASMRVEMGGGDVEGALAGAAVTVTGRYTMEPVHQGYIEPHACVASWGGDGQAQIWCSSQGHFAVRSLTASVLALPQADIRVMPLEIGGGFGGKTTIYLEPVAMILSKKSGRPVRLAMTREEVFRATGPAPGAVIDVRIGADADGTLVAADVEFKYHSGAYPAVDAGAGVASAIGHYKIANTRVVGTEVLCNRPAAKAYRAPGAPQVNFAVESAVDELAGKLGIDPLELRLKNAAVEGDPQTSGVPWGRIGWVECLEAAKAHPHWSAPLGPNQGRGLAGGYWGNYGGPSTVVVSLTEDGTFTVTTGSPDIGGSRAAMAIMAAETLGVPYEQVRCVIADTSSIGFSMVTGGSRTTFATGKAVVEAAREVKQVLCSRAAKMWNVAEDAVEWQDGEMVCTAGEKEGTRITVAQIAPRVAFMSGPVSCVAGINAAGWLPGFGLHICDTEVDTETGHVKIVRYTAIQDVGTAIHPDYVEGQIQGGAVQGIGWALNETYIYGENGKLDNPGFLDYRMPVASDLPMIDAVVVEVPNPDHPYGVKGVGEVPIVPPLAAVANAIHAATGKRLNSLPMSPDRVYAALHPEG</sequence>
<proteinExistence type="predicted"/>
<dbReference type="InterPro" id="IPR016208">
    <property type="entry name" value="Ald_Oxase/xanthine_DH-like"/>
</dbReference>
<keyword evidence="3" id="KW-1185">Reference proteome</keyword>
<dbReference type="SMART" id="SM01008">
    <property type="entry name" value="Ald_Xan_dh_C"/>
    <property type="match status" value="1"/>
</dbReference>
<dbReference type="STRING" id="1348853.LK12_09880"/>
<dbReference type="SUPFAM" id="SSF56003">
    <property type="entry name" value="Molybdenum cofactor-binding domain"/>
    <property type="match status" value="1"/>
</dbReference>
<dbReference type="Pfam" id="PF01315">
    <property type="entry name" value="Ald_Xan_dh_C"/>
    <property type="match status" value="1"/>
</dbReference>
<evidence type="ECO:0000259" key="1">
    <source>
        <dbReference type="SMART" id="SM01008"/>
    </source>
</evidence>
<dbReference type="PANTHER" id="PTHR11908">
    <property type="entry name" value="XANTHINE DEHYDROGENASE"/>
    <property type="match status" value="1"/>
</dbReference>
<accession>A0A0B1ZJD1</accession>